<dbReference type="Proteomes" id="UP000548867">
    <property type="component" value="Unassembled WGS sequence"/>
</dbReference>
<protein>
    <recommendedName>
        <fullName evidence="4">DUF5666 domain-containing protein</fullName>
    </recommendedName>
</protein>
<keyword evidence="3" id="KW-1185">Reference proteome</keyword>
<accession>A0A7W6CCE4</accession>
<dbReference type="EMBL" id="JACIDX010000003">
    <property type="protein sequence ID" value="MBB3953999.1"/>
    <property type="molecule type" value="Genomic_DNA"/>
</dbReference>
<evidence type="ECO:0000256" key="1">
    <source>
        <dbReference type="SAM" id="SignalP"/>
    </source>
</evidence>
<dbReference type="InterPro" id="IPR046150">
    <property type="entry name" value="DUF6152"/>
</dbReference>
<keyword evidence="1" id="KW-0732">Signal</keyword>
<feature type="chain" id="PRO_5030690944" description="DUF5666 domain-containing protein" evidence="1">
    <location>
        <begin position="19"/>
        <end position="134"/>
    </location>
</feature>
<name>A0A7W6CCE4_9SPHN</name>
<dbReference type="RefSeq" id="WP_183623170.1">
    <property type="nucleotide sequence ID" value="NZ_JACIDX010000003.1"/>
</dbReference>
<organism evidence="2 3">
    <name type="scientific">Novosphingobium sediminicola</name>
    <dbReference type="NCBI Taxonomy" id="563162"/>
    <lineage>
        <taxon>Bacteria</taxon>
        <taxon>Pseudomonadati</taxon>
        <taxon>Pseudomonadota</taxon>
        <taxon>Alphaproteobacteria</taxon>
        <taxon>Sphingomonadales</taxon>
        <taxon>Sphingomonadaceae</taxon>
        <taxon>Novosphingobium</taxon>
    </lineage>
</organism>
<feature type="signal peptide" evidence="1">
    <location>
        <begin position="1"/>
        <end position="18"/>
    </location>
</feature>
<evidence type="ECO:0000313" key="3">
    <source>
        <dbReference type="Proteomes" id="UP000548867"/>
    </source>
</evidence>
<sequence>MLKKILSPGALAATLAIAAPSLAHHSFAMFDQTKVVNLRGTISSYRWVNPHVSLFVEVQEGPVKHGVWAVELTSPGNLTRLGWSRQSLKVGDKVDIEVNPLRDGALGGGFRKATILSTGQVLQARLVEIEKPGG</sequence>
<dbReference type="Pfam" id="PF19649">
    <property type="entry name" value="DUF6152"/>
    <property type="match status" value="1"/>
</dbReference>
<evidence type="ECO:0008006" key="4">
    <source>
        <dbReference type="Google" id="ProtNLM"/>
    </source>
</evidence>
<evidence type="ECO:0000313" key="2">
    <source>
        <dbReference type="EMBL" id="MBB3953999.1"/>
    </source>
</evidence>
<reference evidence="2 3" key="1">
    <citation type="submission" date="2020-08" db="EMBL/GenBank/DDBJ databases">
        <title>Genomic Encyclopedia of Type Strains, Phase IV (KMG-IV): sequencing the most valuable type-strain genomes for metagenomic binning, comparative biology and taxonomic classification.</title>
        <authorList>
            <person name="Goeker M."/>
        </authorList>
    </citation>
    <scope>NUCLEOTIDE SEQUENCE [LARGE SCALE GENOMIC DNA]</scope>
    <source>
        <strain evidence="2 3">DSM 27057</strain>
    </source>
</reference>
<dbReference type="AlphaFoldDB" id="A0A7W6CCE4"/>
<gene>
    <name evidence="2" type="ORF">GGR38_000926</name>
</gene>
<comment type="caution">
    <text evidence="2">The sequence shown here is derived from an EMBL/GenBank/DDBJ whole genome shotgun (WGS) entry which is preliminary data.</text>
</comment>
<proteinExistence type="predicted"/>